<proteinExistence type="predicted"/>
<dbReference type="PATRIC" id="fig|931276.5.peg.5946"/>
<keyword evidence="2" id="KW-1185">Reference proteome</keyword>
<dbReference type="AlphaFoldDB" id="M1M1X0"/>
<dbReference type="Gene3D" id="3.30.1910.20">
    <property type="entry name" value="asparaginyl-tRNA synthetase, N-terminal domain"/>
    <property type="match status" value="1"/>
</dbReference>
<evidence type="ECO:0000313" key="2">
    <source>
        <dbReference type="Proteomes" id="UP000011728"/>
    </source>
</evidence>
<organism evidence="1 2">
    <name type="scientific">Clostridium saccharoperbutylacetonicum N1-4(HMT)</name>
    <dbReference type="NCBI Taxonomy" id="931276"/>
    <lineage>
        <taxon>Bacteria</taxon>
        <taxon>Bacillati</taxon>
        <taxon>Bacillota</taxon>
        <taxon>Clostridia</taxon>
        <taxon>Eubacteriales</taxon>
        <taxon>Clostridiaceae</taxon>
        <taxon>Clostridium</taxon>
    </lineage>
</organism>
<accession>M1M1X0</accession>
<name>M1M1X0_9CLOT</name>
<gene>
    <name evidence="1" type="ORF">Cspa_135p00600</name>
</gene>
<dbReference type="Proteomes" id="UP000011728">
    <property type="component" value="Plasmid Csp_135p"/>
</dbReference>
<dbReference type="KEGG" id="csr:Cspa_135p00600"/>
<evidence type="ECO:0000313" key="1">
    <source>
        <dbReference type="EMBL" id="AGF59620.1"/>
    </source>
</evidence>
<geneLocation type="plasmid" evidence="1 2">
    <name>Csp_135p</name>
</geneLocation>
<protein>
    <recommendedName>
        <fullName evidence="3">DUF1565 domain-containing protein</fullName>
    </recommendedName>
</protein>
<sequence>MNKKFYVSLSGSDTTGDGSKANPFATISFALTMITASMGEIDIYLSRGVHKMYAAVDMSLTTNVINYYGNGFSTVIEFQYCYCNAGFKNEMTINKCVVRPCNNYNGDVRAVIYTSDTKAVVFNNVFFTKSPSGVFPTEVLFYFHNNTAMFVCNKSFNSCSFFFDRGYPIVLGACTLNKCTTNYLGISSVPNNIETNSLYNQTYGFEFLLITGDNSLYGVYSGSNPWNGTKMFVLSDDGICYSCYNGTLIKTEMKYENGFNIEDFEFINDLHSLSPFKIVFLTLREYSSANIPISSNAFLLLNVLGYTYENIKTAGKHKMLFSNDLKTWFNYYDNKNYNKVYIDNIDNYFIRDYVINNCKYIDEIDTAYKYIYIHIEDNEIFNGFTEQIIPQYKKVDIPVNIQCGSESKATIVVPEHVTNLVVKKLTCGKENIIKDTMGGF</sequence>
<dbReference type="EMBL" id="CP004122">
    <property type="protein sequence ID" value="AGF59620.1"/>
    <property type="molecule type" value="Genomic_DNA"/>
</dbReference>
<reference evidence="1 2" key="1">
    <citation type="submission" date="2013-02" db="EMBL/GenBank/DDBJ databases">
        <title>Genome sequence of Clostridium saccharoperbutylacetonicum N1-4(HMT).</title>
        <authorList>
            <person name="Poehlein A."/>
            <person name="Daniel R."/>
        </authorList>
    </citation>
    <scope>NUCLEOTIDE SEQUENCE [LARGE SCALE GENOMIC DNA]</scope>
    <source>
        <strain evidence="2">N1-4(HMT)</strain>
        <plasmid evidence="2">Plasmid Csp_135p</plasmid>
    </source>
</reference>
<dbReference type="HOGENOM" id="CLU_622157_0_0_9"/>
<keyword evidence="1" id="KW-0614">Plasmid</keyword>
<evidence type="ECO:0008006" key="3">
    <source>
        <dbReference type="Google" id="ProtNLM"/>
    </source>
</evidence>
<dbReference type="RefSeq" id="WP_015395927.1">
    <property type="nucleotide sequence ID" value="NC_020292.1"/>
</dbReference>